<dbReference type="PROSITE" id="PS00739">
    <property type="entry name" value="ADOHCYASE_2"/>
    <property type="match status" value="1"/>
</dbReference>
<comment type="caution">
    <text evidence="5">Lacks conserved residue(s) required for the propagation of feature annotation.</text>
</comment>
<comment type="similarity">
    <text evidence="1 5 7">Belongs to the adenosylhomocysteinase family.</text>
</comment>
<gene>
    <name evidence="5" type="primary">ahcY</name>
    <name evidence="9" type="ORF">NAS2_0212</name>
</gene>
<feature type="binding site" evidence="5">
    <location>
        <position position="146"/>
    </location>
    <ligand>
        <name>substrate</name>
    </ligand>
</feature>
<proteinExistence type="inferred from homology"/>
<dbReference type="GO" id="GO:0005829">
    <property type="term" value="C:cytosol"/>
    <property type="evidence" value="ECO:0007669"/>
    <property type="project" value="TreeGrafter"/>
</dbReference>
<feature type="binding site" evidence="5">
    <location>
        <position position="268"/>
    </location>
    <ligand>
        <name>NAD(+)</name>
        <dbReference type="ChEBI" id="CHEBI:57540"/>
    </ligand>
</feature>
<evidence type="ECO:0000256" key="7">
    <source>
        <dbReference type="RuleBase" id="RU004166"/>
    </source>
</evidence>
<protein>
    <recommendedName>
        <fullName evidence="5">Adenosylhomocysteinase</fullName>
        <ecNumber evidence="5">3.13.2.1</ecNumber>
    </recommendedName>
    <alternativeName>
        <fullName evidence="5">S-adenosyl-L-homocysteine hydrolase</fullName>
        <shortName evidence="5">AdoHcyase</shortName>
    </alternativeName>
</protein>
<feature type="binding site" evidence="5 6">
    <location>
        <position position="336"/>
    </location>
    <ligand>
        <name>NAD(+)</name>
        <dbReference type="ChEBI" id="CHEBI:57540"/>
    </ligand>
</feature>
<dbReference type="RefSeq" id="WP_174447938.1">
    <property type="nucleotide sequence ID" value="NZ_AP018732.1"/>
</dbReference>
<evidence type="ECO:0000256" key="5">
    <source>
        <dbReference type="HAMAP-Rule" id="MF_00563"/>
    </source>
</evidence>
<feature type="binding site" evidence="5">
    <location>
        <position position="123"/>
    </location>
    <ligand>
        <name>substrate</name>
    </ligand>
</feature>
<keyword evidence="3 5" id="KW-0378">Hydrolase</keyword>
<feature type="binding site" evidence="5 6">
    <location>
        <begin position="289"/>
        <end position="291"/>
    </location>
    <ligand>
        <name>NAD(+)</name>
        <dbReference type="ChEBI" id="CHEBI:57540"/>
    </ligand>
</feature>
<evidence type="ECO:0000256" key="2">
    <source>
        <dbReference type="ARBA" id="ARBA00022563"/>
    </source>
</evidence>
<dbReference type="NCBIfam" id="TIGR00936">
    <property type="entry name" value="ahcY"/>
    <property type="match status" value="1"/>
</dbReference>
<dbReference type="Pfam" id="PF00670">
    <property type="entry name" value="AdoHcyase_NAD"/>
    <property type="match status" value="1"/>
</dbReference>
<evidence type="ECO:0000259" key="8">
    <source>
        <dbReference type="SMART" id="SM00997"/>
    </source>
</evidence>
<feature type="domain" description="S-adenosyl-L-homocysteine hydrolase NAD binding" evidence="8">
    <location>
        <begin position="181"/>
        <end position="342"/>
    </location>
</feature>
<keyword evidence="4 5" id="KW-0520">NAD</keyword>
<dbReference type="InterPro" id="IPR000043">
    <property type="entry name" value="Adenosylhomocysteinase-like"/>
</dbReference>
<feature type="binding site" evidence="5">
    <location>
        <position position="176"/>
    </location>
    <ligand>
        <name>substrate</name>
    </ligand>
</feature>
<dbReference type="CDD" id="cd00401">
    <property type="entry name" value="SAHH"/>
    <property type="match status" value="1"/>
</dbReference>
<name>A0A4P2VAU7_9ARCH</name>
<dbReference type="KEGG" id="ccai:NAS2_0212"/>
<accession>A0A4P2VAU7</accession>
<comment type="cofactor">
    <cofactor evidence="5 6">
        <name>NAD(+)</name>
        <dbReference type="ChEBI" id="CHEBI:57540"/>
    </cofactor>
    <text evidence="5 6">Binds 1 NAD(+) per subunit.</text>
</comment>
<feature type="binding site" evidence="5 6">
    <location>
        <position position="233"/>
    </location>
    <ligand>
        <name>NAD(+)</name>
        <dbReference type="ChEBI" id="CHEBI:57540"/>
    </ligand>
</feature>
<comment type="pathway">
    <text evidence="5">Amino-acid biosynthesis; L-homocysteine biosynthesis; L-homocysteine from S-adenosyl-L-homocysteine: step 1/1.</text>
</comment>
<keyword evidence="5" id="KW-0963">Cytoplasm</keyword>
<dbReference type="GO" id="GO:0006730">
    <property type="term" value="P:one-carbon metabolic process"/>
    <property type="evidence" value="ECO:0007669"/>
    <property type="project" value="UniProtKB-UniRule"/>
</dbReference>
<dbReference type="SUPFAM" id="SSF52283">
    <property type="entry name" value="Formate/glycerate dehydrogenase catalytic domain-like"/>
    <property type="match status" value="1"/>
</dbReference>
<dbReference type="InterPro" id="IPR020082">
    <property type="entry name" value="S-Ado-L-homoCys_hydrolase_CS"/>
</dbReference>
<dbReference type="EC" id="3.13.2.1" evidence="5"/>
<reference evidence="9 10" key="1">
    <citation type="journal article" date="2019" name="ISME J.">
        <title>Isolation and characterization of a thermophilic sulfur- and iron-reducing thaumarchaeote from a terrestrial acidic hot spring.</title>
        <authorList>
            <person name="Kato S."/>
            <person name="Itoh T."/>
            <person name="Yuki M."/>
            <person name="Nagamori M."/>
            <person name="Ohnishi M."/>
            <person name="Uematsu K."/>
            <person name="Suzuki K."/>
            <person name="Takashina T."/>
            <person name="Ohkuma M."/>
        </authorList>
    </citation>
    <scope>NUCLEOTIDE SEQUENCE [LARGE SCALE GENOMIC DNA]</scope>
    <source>
        <strain evidence="9 10">NAS-02</strain>
    </source>
</reference>
<feature type="binding site" evidence="5">
    <location>
        <begin position="210"/>
        <end position="215"/>
    </location>
    <ligand>
        <name>NAD(+)</name>
        <dbReference type="ChEBI" id="CHEBI:57540"/>
    </ligand>
</feature>
<dbReference type="HAMAP" id="MF_00563">
    <property type="entry name" value="AdoHcyase"/>
    <property type="match status" value="1"/>
</dbReference>
<comment type="subcellular location">
    <subcellularLocation>
        <location evidence="5">Cytoplasm</location>
    </subcellularLocation>
</comment>
<dbReference type="PANTHER" id="PTHR23420:SF0">
    <property type="entry name" value="ADENOSYLHOMOCYSTEINASE"/>
    <property type="match status" value="1"/>
</dbReference>
<feature type="binding site" evidence="5 6">
    <location>
        <begin position="147"/>
        <end position="149"/>
    </location>
    <ligand>
        <name>NAD(+)</name>
        <dbReference type="ChEBI" id="CHEBI:57540"/>
    </ligand>
</feature>
<dbReference type="GO" id="GO:0004013">
    <property type="term" value="F:adenosylhomocysteinase activity"/>
    <property type="evidence" value="ECO:0007669"/>
    <property type="project" value="UniProtKB-UniRule"/>
</dbReference>
<evidence type="ECO:0000256" key="3">
    <source>
        <dbReference type="ARBA" id="ARBA00022801"/>
    </source>
</evidence>
<feature type="binding site" evidence="5">
    <location>
        <position position="181"/>
    </location>
    <ligand>
        <name>NAD(+)</name>
        <dbReference type="ChEBI" id="CHEBI:57540"/>
    </ligand>
</feature>
<evidence type="ECO:0000256" key="4">
    <source>
        <dbReference type="ARBA" id="ARBA00023027"/>
    </source>
</evidence>
<dbReference type="SUPFAM" id="SSF51735">
    <property type="entry name" value="NAD(P)-binding Rossmann-fold domains"/>
    <property type="match status" value="1"/>
</dbReference>
<comment type="function">
    <text evidence="5">May play a key role in the regulation of the intracellular concentration of adenosylhomocysteine.</text>
</comment>
<dbReference type="EMBL" id="AP018732">
    <property type="protein sequence ID" value="BBE41609.1"/>
    <property type="molecule type" value="Genomic_DNA"/>
</dbReference>
<keyword evidence="2 5" id="KW-0554">One-carbon metabolism</keyword>
<dbReference type="OrthoDB" id="8479at2157"/>
<feature type="binding site" evidence="6">
    <location>
        <position position="343"/>
    </location>
    <ligand>
        <name>NAD(+)</name>
        <dbReference type="ChEBI" id="CHEBI:57540"/>
    </ligand>
</feature>
<dbReference type="UniPathway" id="UPA00314">
    <property type="reaction ID" value="UER00076"/>
</dbReference>
<keyword evidence="10" id="KW-1185">Reference proteome</keyword>
<feature type="binding site" evidence="5">
    <location>
        <position position="180"/>
    </location>
    <ligand>
        <name>substrate</name>
    </ligand>
</feature>
<dbReference type="Proteomes" id="UP000509448">
    <property type="component" value="Chromosome"/>
</dbReference>
<dbReference type="GeneID" id="55584030"/>
<dbReference type="PIRSF" id="PIRSF001109">
    <property type="entry name" value="Ad_hcy_hydrolase"/>
    <property type="match status" value="1"/>
</dbReference>
<dbReference type="InterPro" id="IPR036291">
    <property type="entry name" value="NAD(P)-bd_dom_sf"/>
</dbReference>
<dbReference type="Pfam" id="PF05221">
    <property type="entry name" value="AdoHcyase"/>
    <property type="match status" value="2"/>
</dbReference>
<organism evidence="9 10">
    <name type="scientific">Conexivisphaera calida</name>
    <dbReference type="NCBI Taxonomy" id="1874277"/>
    <lineage>
        <taxon>Archaea</taxon>
        <taxon>Nitrososphaerota</taxon>
        <taxon>Conexivisphaeria</taxon>
        <taxon>Conexivisphaerales</taxon>
        <taxon>Conexivisphaeraceae</taxon>
        <taxon>Conexivisphaera</taxon>
    </lineage>
</organism>
<evidence type="ECO:0000313" key="9">
    <source>
        <dbReference type="EMBL" id="BBE41609.1"/>
    </source>
</evidence>
<comment type="catalytic activity">
    <reaction evidence="5">
        <text>S-adenosyl-L-homocysteine + H2O = L-homocysteine + adenosine</text>
        <dbReference type="Rhea" id="RHEA:21708"/>
        <dbReference type="ChEBI" id="CHEBI:15377"/>
        <dbReference type="ChEBI" id="CHEBI:16335"/>
        <dbReference type="ChEBI" id="CHEBI:57856"/>
        <dbReference type="ChEBI" id="CHEBI:58199"/>
        <dbReference type="EC" id="3.13.2.1"/>
    </reaction>
</comment>
<sequence length="411" mass="45359">MSIVRDVGLAPAGRRKIEWAMNRMRVLSSLVSEMESEKPLAGISVGISLHLEAKTAALAISLERLGARVSITSSNPLSAQDDVAAALSQMIYRVYAWRGETDSEYEENHRRVLADGPHIIVDDGADLSVMAHSMGIAGRVFGATEETTTGVLRFRAMERDRALGFPVIAVNDAKSKHLYDNRFGSGQSVVDGVLRATNVQIGGKRVVVLGYGWVGKGVAERFRGLGARVIVVEVDPFKALEAYMDGYEVMGSMDAAKLGDIFVTCTGNIKVLTDQHFRVMKDGALLANAGHFDVEVDVKALRSMATSEDEVRPNVREFVMPDGRRLYLLGEGRLVNLVAADGHPIEVMDLSFATQLLSVLYLVRNRGRLERHVYTLPDELDEEIARRKLRIEGVGLDSLTEEQKRYLESWR</sequence>
<dbReference type="NCBIfam" id="NF004005">
    <property type="entry name" value="PRK05476.2-3"/>
    <property type="match status" value="1"/>
</dbReference>
<evidence type="ECO:0000313" key="10">
    <source>
        <dbReference type="Proteomes" id="UP000509448"/>
    </source>
</evidence>
<dbReference type="InterPro" id="IPR015878">
    <property type="entry name" value="Ado_hCys_hydrolase_NAD-bd"/>
</dbReference>
<dbReference type="Gene3D" id="3.40.50.720">
    <property type="entry name" value="NAD(P)-binding Rossmann-like Domain"/>
    <property type="match status" value="1"/>
</dbReference>
<dbReference type="Gene3D" id="3.40.50.1480">
    <property type="entry name" value="Adenosylhomocysteinase-like"/>
    <property type="match status" value="1"/>
</dbReference>
<dbReference type="SMART" id="SM00996">
    <property type="entry name" value="AdoHcyase"/>
    <property type="match status" value="1"/>
</dbReference>
<feature type="binding site" evidence="6">
    <location>
        <begin position="212"/>
        <end position="217"/>
    </location>
    <ligand>
        <name>NAD(+)</name>
        <dbReference type="ChEBI" id="CHEBI:57540"/>
    </ligand>
</feature>
<dbReference type="FunFam" id="3.40.50.720:FF:000004">
    <property type="entry name" value="Adenosylhomocysteinase"/>
    <property type="match status" value="1"/>
</dbReference>
<evidence type="ECO:0000256" key="6">
    <source>
        <dbReference type="PIRSR" id="PIRSR001109-2"/>
    </source>
</evidence>
<dbReference type="SMART" id="SM00997">
    <property type="entry name" value="AdoHcyase_NAD"/>
    <property type="match status" value="1"/>
</dbReference>
<evidence type="ECO:0000256" key="1">
    <source>
        <dbReference type="ARBA" id="ARBA00007122"/>
    </source>
</evidence>
<dbReference type="AlphaFoldDB" id="A0A4P2VAU7"/>
<dbReference type="GO" id="GO:0033353">
    <property type="term" value="P:S-adenosylmethionine cycle"/>
    <property type="evidence" value="ECO:0007669"/>
    <property type="project" value="TreeGrafter"/>
</dbReference>
<dbReference type="PANTHER" id="PTHR23420">
    <property type="entry name" value="ADENOSYLHOMOCYSTEINASE"/>
    <property type="match status" value="1"/>
</dbReference>
<dbReference type="GO" id="GO:0071269">
    <property type="term" value="P:L-homocysteine biosynthetic process"/>
    <property type="evidence" value="ECO:0007669"/>
    <property type="project" value="UniProtKB-UniRule"/>
</dbReference>
<dbReference type="InterPro" id="IPR042172">
    <property type="entry name" value="Adenosylhomocyst_ase-like_sf"/>
</dbReference>